<dbReference type="EMBL" id="JAUSUE010000008">
    <property type="protein sequence ID" value="MDQ0203704.1"/>
    <property type="molecule type" value="Genomic_DNA"/>
</dbReference>
<dbReference type="RefSeq" id="WP_196603232.1">
    <property type="nucleotide sequence ID" value="NZ_CP116940.1"/>
</dbReference>
<dbReference type="Gene3D" id="1.10.10.10">
    <property type="entry name" value="Winged helix-like DNA-binding domain superfamily/Winged helix DNA-binding domain"/>
    <property type="match status" value="1"/>
</dbReference>
<dbReference type="Pfam" id="PF10400">
    <property type="entry name" value="Vir_act_alpha_C"/>
    <property type="match status" value="1"/>
</dbReference>
<feature type="domain" description="Transcription regulator PadR N-terminal" evidence="1">
    <location>
        <begin position="11"/>
        <end position="84"/>
    </location>
</feature>
<protein>
    <submittedName>
        <fullName evidence="3">DNA-binding PadR family transcriptional regulator</fullName>
    </submittedName>
</protein>
<dbReference type="PANTHER" id="PTHR43252:SF6">
    <property type="entry name" value="NEGATIVE TRANSCRIPTION REGULATOR PADR"/>
    <property type="match status" value="1"/>
</dbReference>
<dbReference type="InterPro" id="IPR018309">
    <property type="entry name" value="Tscrpt_reg_PadR_C"/>
</dbReference>
<accession>A0ABT9Y794</accession>
<gene>
    <name evidence="3" type="ORF">J2S01_001421</name>
</gene>
<evidence type="ECO:0000259" key="1">
    <source>
        <dbReference type="Pfam" id="PF03551"/>
    </source>
</evidence>
<dbReference type="SUPFAM" id="SSF46785">
    <property type="entry name" value="Winged helix' DNA-binding domain"/>
    <property type="match status" value="1"/>
</dbReference>
<dbReference type="InterPro" id="IPR005149">
    <property type="entry name" value="Tscrpt_reg_PadR_N"/>
</dbReference>
<keyword evidence="3" id="KW-0238">DNA-binding</keyword>
<evidence type="ECO:0000313" key="3">
    <source>
        <dbReference type="EMBL" id="MDQ0203704.1"/>
    </source>
</evidence>
<dbReference type="InterPro" id="IPR036390">
    <property type="entry name" value="WH_DNA-bd_sf"/>
</dbReference>
<evidence type="ECO:0000259" key="2">
    <source>
        <dbReference type="Pfam" id="PF10400"/>
    </source>
</evidence>
<keyword evidence="4" id="KW-1185">Reference proteome</keyword>
<evidence type="ECO:0000313" key="4">
    <source>
        <dbReference type="Proteomes" id="UP001239167"/>
    </source>
</evidence>
<name>A0ABT9Y794_9FIRM</name>
<dbReference type="GO" id="GO:0003677">
    <property type="term" value="F:DNA binding"/>
    <property type="evidence" value="ECO:0007669"/>
    <property type="project" value="UniProtKB-KW"/>
</dbReference>
<feature type="domain" description="Transcription regulator PadR C-terminal" evidence="2">
    <location>
        <begin position="97"/>
        <end position="174"/>
    </location>
</feature>
<dbReference type="PANTHER" id="PTHR43252">
    <property type="entry name" value="TRANSCRIPTIONAL REGULATOR YQJI"/>
    <property type="match status" value="1"/>
</dbReference>
<sequence>MAKKNTLKYVILGLLRQHDLTGYDIKKLFSCEIGDFWNSKHSQIYPELKKLEEEHLITSRMEISGKKLEKTYYMIKSAGIDALDKWLSDPLDEIQPTRDDFTLKLYFIDHRHDQRIKNLFSEEILRHQKKFDYLSARMGELFSSRENQEQNFGHYLILKKAILRENTQLKWLKDEYRSLKNN</sequence>
<dbReference type="Pfam" id="PF03551">
    <property type="entry name" value="PadR"/>
    <property type="match status" value="1"/>
</dbReference>
<dbReference type="Proteomes" id="UP001239167">
    <property type="component" value="Unassembled WGS sequence"/>
</dbReference>
<comment type="caution">
    <text evidence="3">The sequence shown here is derived from an EMBL/GenBank/DDBJ whole genome shotgun (WGS) entry which is preliminary data.</text>
</comment>
<proteinExistence type="predicted"/>
<dbReference type="Gene3D" id="6.10.140.190">
    <property type="match status" value="1"/>
</dbReference>
<dbReference type="InterPro" id="IPR036388">
    <property type="entry name" value="WH-like_DNA-bd_sf"/>
</dbReference>
<organism evidence="3 4">
    <name type="scientific">Pectinatus haikarae</name>
    <dbReference type="NCBI Taxonomy" id="349096"/>
    <lineage>
        <taxon>Bacteria</taxon>
        <taxon>Bacillati</taxon>
        <taxon>Bacillota</taxon>
        <taxon>Negativicutes</taxon>
        <taxon>Selenomonadales</taxon>
        <taxon>Selenomonadaceae</taxon>
        <taxon>Pectinatus</taxon>
    </lineage>
</organism>
<reference evidence="3 4" key="1">
    <citation type="submission" date="2023-07" db="EMBL/GenBank/DDBJ databases">
        <title>Genomic Encyclopedia of Type Strains, Phase IV (KMG-IV): sequencing the most valuable type-strain genomes for metagenomic binning, comparative biology and taxonomic classification.</title>
        <authorList>
            <person name="Goeker M."/>
        </authorList>
    </citation>
    <scope>NUCLEOTIDE SEQUENCE [LARGE SCALE GENOMIC DNA]</scope>
    <source>
        <strain evidence="3 4">DSM 16980</strain>
    </source>
</reference>